<evidence type="ECO:0000256" key="5">
    <source>
        <dbReference type="ARBA" id="ARBA00023136"/>
    </source>
</evidence>
<feature type="transmembrane region" description="Helical" evidence="7">
    <location>
        <begin position="378"/>
        <end position="399"/>
    </location>
</feature>
<keyword evidence="3 7" id="KW-0812">Transmembrane</keyword>
<keyword evidence="4 7" id="KW-1133">Transmembrane helix</keyword>
<keyword evidence="5 7" id="KW-0472">Membrane</keyword>
<dbReference type="InterPro" id="IPR004477">
    <property type="entry name" value="ComEC_N"/>
</dbReference>
<dbReference type="InterPro" id="IPR025405">
    <property type="entry name" value="DUF4131"/>
</dbReference>
<dbReference type="SUPFAM" id="SSF56281">
    <property type="entry name" value="Metallo-hydrolase/oxidoreductase"/>
    <property type="match status" value="1"/>
</dbReference>
<dbReference type="Proteomes" id="UP000305674">
    <property type="component" value="Unassembled WGS sequence"/>
</dbReference>
<dbReference type="InterPro" id="IPR001279">
    <property type="entry name" value="Metallo-B-lactamas"/>
</dbReference>
<accession>A0A4U1BD89</accession>
<feature type="compositionally biased region" description="Basic and acidic residues" evidence="6">
    <location>
        <begin position="15"/>
        <end position="39"/>
    </location>
</feature>
<dbReference type="Pfam" id="PF03772">
    <property type="entry name" value="Competence"/>
    <property type="match status" value="1"/>
</dbReference>
<sequence length="850" mass="93797">MPGFEPQQGGAHQIGEVEHEGHGDRVGEPDGDHRQRQVDPENDGGGRGQNHLEGDRDPGHKHAGRQGTGGRATIQVPQSGLVDHITEQFQVFVIFQLVRVRHQPLNGLFWHSGLLSPKQSQVNRFLLGWVAAVSSGLFWPALLPPWFLVVIGAAVPWLVRPRPLWAGLLLGVCWFAWHGDRHISAAQPLSEGEHLLVARLITLPTRGALYQRTLWQVERIDETPLQFHHPDRIWLSYQGETNWQAGHLYRLKVTLRPPMGTFNQFSWNQRRHALANRVVAQGRILAMTPLAERSHWRVPLAQRLEQAVADLPRGDLLRALAMADRRGLTDERWAQLRAGGLTHLVAISGLHLSLVALLLVTTLGWLARCLLPSQGGAARLAVLLVAAFGVTGYALLAGLGLATQRALIMALAAMLMLATGRFGRPWELLLRAAALLLLLDPLVVLGPGYWLSCCAVAAILLLLAQTPQWCRGKLARLVWIQCGLTLLLGLVQLGWFGSLSLHALWANLLMVPWVSLVALPLTLVAALMSWLSLPAADLALRLADGALWPLASVARLAHALPGDNLGWPHGLLSLALVPIALWLIWRPPMAYARGLAPLLLLPAGLHLLPESPRLWRLHVLDVRQGLSVVVEKQGRAILYDTGAAFPSGFSYAERVVTPFLRGRGIGHLDYLVLSHRDNDHAGGAGAIHRLWPEVNQIAGDGCTRAPTHWQGLTLAWQKFDYAGNNGSCMLRISDGHHSVLLPGDIEATAEARMRPQRVTVLVSPHHGSRSSSTDAWARAVAPSLVIHAAGWRNRWGFPHPEVLVRYRALGARQRTTGRVGQVSVHFRPDRVELLSYSERLAPYWYNQRVW</sequence>
<gene>
    <name evidence="9" type="ORF">FCL40_10260</name>
</gene>
<evidence type="ECO:0000259" key="8">
    <source>
        <dbReference type="SMART" id="SM00849"/>
    </source>
</evidence>
<feature type="transmembrane region" description="Helical" evidence="7">
    <location>
        <begin position="476"/>
        <end position="498"/>
    </location>
</feature>
<evidence type="ECO:0000256" key="1">
    <source>
        <dbReference type="ARBA" id="ARBA00004651"/>
    </source>
</evidence>
<dbReference type="AlphaFoldDB" id="A0A4U1BD89"/>
<dbReference type="CDD" id="cd07731">
    <property type="entry name" value="ComA-like_MBL-fold"/>
    <property type="match status" value="1"/>
</dbReference>
<dbReference type="InterPro" id="IPR052159">
    <property type="entry name" value="Competence_DNA_uptake"/>
</dbReference>
<dbReference type="EMBL" id="SWCI01000005">
    <property type="protein sequence ID" value="TKB49013.1"/>
    <property type="molecule type" value="Genomic_DNA"/>
</dbReference>
<dbReference type="PANTHER" id="PTHR30619">
    <property type="entry name" value="DNA INTERNALIZATION/COMPETENCE PROTEIN COMEC/REC2"/>
    <property type="match status" value="1"/>
</dbReference>
<dbReference type="Pfam" id="PF13567">
    <property type="entry name" value="DUF4131"/>
    <property type="match status" value="1"/>
</dbReference>
<comment type="subcellular location">
    <subcellularLocation>
        <location evidence="1">Cell membrane</location>
        <topology evidence="1">Multi-pass membrane protein</topology>
    </subcellularLocation>
</comment>
<proteinExistence type="predicted"/>
<reference evidence="9 10" key="1">
    <citation type="submission" date="2019-04" db="EMBL/GenBank/DDBJ databases">
        <authorList>
            <person name="Hwang J.C."/>
        </authorList>
    </citation>
    <scope>NUCLEOTIDE SEQUENCE [LARGE SCALE GENOMIC DNA]</scope>
    <source>
        <strain evidence="9 10">IMCC35001</strain>
    </source>
</reference>
<dbReference type="InterPro" id="IPR004797">
    <property type="entry name" value="Competence_ComEC/Rec2"/>
</dbReference>
<feature type="transmembrane region" description="Helical" evidence="7">
    <location>
        <begin position="341"/>
        <end position="366"/>
    </location>
</feature>
<evidence type="ECO:0000256" key="3">
    <source>
        <dbReference type="ARBA" id="ARBA00022692"/>
    </source>
</evidence>
<dbReference type="InterPro" id="IPR035681">
    <property type="entry name" value="ComA-like_MBL"/>
</dbReference>
<evidence type="ECO:0000256" key="2">
    <source>
        <dbReference type="ARBA" id="ARBA00022475"/>
    </source>
</evidence>
<name>A0A4U1BD89_9GAMM</name>
<keyword evidence="10" id="KW-1185">Reference proteome</keyword>
<dbReference type="GO" id="GO:0030420">
    <property type="term" value="P:establishment of competence for transformation"/>
    <property type="evidence" value="ECO:0007669"/>
    <property type="project" value="InterPro"/>
</dbReference>
<comment type="caution">
    <text evidence="9">The sequence shown here is derived from an EMBL/GenBank/DDBJ whole genome shotgun (WGS) entry which is preliminary data.</text>
</comment>
<evidence type="ECO:0000256" key="7">
    <source>
        <dbReference type="SAM" id="Phobius"/>
    </source>
</evidence>
<dbReference type="NCBIfam" id="TIGR00361">
    <property type="entry name" value="ComEC_Rec2"/>
    <property type="match status" value="1"/>
</dbReference>
<dbReference type="NCBIfam" id="TIGR00360">
    <property type="entry name" value="ComEC_N-term"/>
    <property type="match status" value="1"/>
</dbReference>
<dbReference type="PANTHER" id="PTHR30619:SF1">
    <property type="entry name" value="RECOMBINATION PROTEIN 2"/>
    <property type="match status" value="1"/>
</dbReference>
<feature type="transmembrane region" description="Helical" evidence="7">
    <location>
        <begin position="443"/>
        <end position="464"/>
    </location>
</feature>
<dbReference type="InterPro" id="IPR036866">
    <property type="entry name" value="RibonucZ/Hydroxyglut_hydro"/>
</dbReference>
<feature type="compositionally biased region" description="Basic and acidic residues" evidence="6">
    <location>
        <begin position="50"/>
        <end position="60"/>
    </location>
</feature>
<evidence type="ECO:0000313" key="9">
    <source>
        <dbReference type="EMBL" id="TKB49013.1"/>
    </source>
</evidence>
<dbReference type="OrthoDB" id="9761531at2"/>
<dbReference type="GO" id="GO:0005886">
    <property type="term" value="C:plasma membrane"/>
    <property type="evidence" value="ECO:0007669"/>
    <property type="project" value="UniProtKB-SubCell"/>
</dbReference>
<evidence type="ECO:0000256" key="4">
    <source>
        <dbReference type="ARBA" id="ARBA00022989"/>
    </source>
</evidence>
<feature type="transmembrane region" description="Helical" evidence="7">
    <location>
        <begin position="565"/>
        <end position="585"/>
    </location>
</feature>
<evidence type="ECO:0000256" key="6">
    <source>
        <dbReference type="SAM" id="MobiDB-lite"/>
    </source>
</evidence>
<evidence type="ECO:0000313" key="10">
    <source>
        <dbReference type="Proteomes" id="UP000305674"/>
    </source>
</evidence>
<protein>
    <submittedName>
        <fullName evidence="9">DNA internalization-related competence protein ComEC/Rec2</fullName>
    </submittedName>
</protein>
<feature type="domain" description="Metallo-beta-lactamase" evidence="8">
    <location>
        <begin position="624"/>
        <end position="791"/>
    </location>
</feature>
<organism evidence="9 10">
    <name type="scientific">Ferrimonas sediminicola</name>
    <dbReference type="NCBI Taxonomy" id="2569538"/>
    <lineage>
        <taxon>Bacteria</taxon>
        <taxon>Pseudomonadati</taxon>
        <taxon>Pseudomonadota</taxon>
        <taxon>Gammaproteobacteria</taxon>
        <taxon>Alteromonadales</taxon>
        <taxon>Ferrimonadaceae</taxon>
        <taxon>Ferrimonas</taxon>
    </lineage>
</organism>
<feature type="region of interest" description="Disordered" evidence="6">
    <location>
        <begin position="1"/>
        <end position="73"/>
    </location>
</feature>
<dbReference type="SMART" id="SM00849">
    <property type="entry name" value="Lactamase_B"/>
    <property type="match status" value="1"/>
</dbReference>
<feature type="transmembrane region" description="Helical" evidence="7">
    <location>
        <begin position="510"/>
        <end position="531"/>
    </location>
</feature>
<dbReference type="Gene3D" id="3.60.15.10">
    <property type="entry name" value="Ribonuclease Z/Hydroxyacylglutathione hydrolase-like"/>
    <property type="match status" value="2"/>
</dbReference>
<dbReference type="Pfam" id="PF00753">
    <property type="entry name" value="Lactamase_B"/>
    <property type="match status" value="1"/>
</dbReference>
<keyword evidence="2" id="KW-1003">Cell membrane</keyword>